<organism evidence="2 3">
    <name type="scientific">Mariniphaga anaerophila</name>
    <dbReference type="NCBI Taxonomy" id="1484053"/>
    <lineage>
        <taxon>Bacteria</taxon>
        <taxon>Pseudomonadati</taxon>
        <taxon>Bacteroidota</taxon>
        <taxon>Bacteroidia</taxon>
        <taxon>Marinilabiliales</taxon>
        <taxon>Prolixibacteraceae</taxon>
        <taxon>Mariniphaga</taxon>
    </lineage>
</organism>
<accession>A0A1M4YWT5</accession>
<protein>
    <submittedName>
        <fullName evidence="2">Outer membrane protein beta-barrel domain-containing protein</fullName>
    </submittedName>
</protein>
<dbReference type="STRING" id="1484053.SAMN05444274_103496"/>
<dbReference type="RefSeq" id="WP_073000734.1">
    <property type="nucleotide sequence ID" value="NZ_FQUM01000003.1"/>
</dbReference>
<dbReference type="Pfam" id="PF13568">
    <property type="entry name" value="OMP_b-brl_2"/>
    <property type="match status" value="1"/>
</dbReference>
<evidence type="ECO:0000313" key="2">
    <source>
        <dbReference type="EMBL" id="SHF10168.1"/>
    </source>
</evidence>
<evidence type="ECO:0000259" key="1">
    <source>
        <dbReference type="Pfam" id="PF13568"/>
    </source>
</evidence>
<dbReference type="Proteomes" id="UP000184164">
    <property type="component" value="Unassembled WGS sequence"/>
</dbReference>
<dbReference type="OrthoDB" id="1001536at2"/>
<keyword evidence="3" id="KW-1185">Reference proteome</keyword>
<dbReference type="InterPro" id="IPR025665">
    <property type="entry name" value="Beta-barrel_OMP_2"/>
</dbReference>
<dbReference type="AlphaFoldDB" id="A0A1M4YWT5"/>
<reference evidence="3" key="1">
    <citation type="submission" date="2016-11" db="EMBL/GenBank/DDBJ databases">
        <authorList>
            <person name="Varghese N."/>
            <person name="Submissions S."/>
        </authorList>
    </citation>
    <scope>NUCLEOTIDE SEQUENCE [LARGE SCALE GENOMIC DNA]</scope>
    <source>
        <strain evidence="3">DSM 26910</strain>
    </source>
</reference>
<feature type="domain" description="Outer membrane protein beta-barrel" evidence="1">
    <location>
        <begin position="21"/>
        <end position="169"/>
    </location>
</feature>
<name>A0A1M4YWT5_9BACT</name>
<evidence type="ECO:0000313" key="3">
    <source>
        <dbReference type="Proteomes" id="UP000184164"/>
    </source>
</evidence>
<sequence>MAKKLFFTAAILFFAYWVSAQRFEGGFLAGFNATQVEGDNFKGYNKPGILGGFFVQTDIAPAIFAGMEIKYSQKGSRKRIKKNDPDPQKYIMRLGYVDVPLFVGFRTNDRGAVVAGVSAGYLIHSAEYDEYGMFPPEDQHAFNNLDLQPFLGFQFDMLDQLKLDLRFALSVLPVRGQPGDEATNYYWLNNQFNNVISLAAYYSFGR</sequence>
<dbReference type="EMBL" id="FQUM01000003">
    <property type="protein sequence ID" value="SHF10168.1"/>
    <property type="molecule type" value="Genomic_DNA"/>
</dbReference>
<gene>
    <name evidence="2" type="ORF">SAMN05444274_103496</name>
</gene>
<proteinExistence type="predicted"/>